<dbReference type="RefSeq" id="WP_091238337.1">
    <property type="nucleotide sequence ID" value="NZ_FNAG01000001.1"/>
</dbReference>
<feature type="binding site" evidence="7">
    <location>
        <position position="192"/>
    </location>
    <ligand>
        <name>Zn(2+)</name>
        <dbReference type="ChEBI" id="CHEBI:29105"/>
    </ligand>
</feature>
<evidence type="ECO:0000256" key="6">
    <source>
        <dbReference type="ARBA" id="ARBA00023136"/>
    </source>
</evidence>
<feature type="binding site" evidence="7">
    <location>
        <position position="188"/>
    </location>
    <ligand>
        <name>Zn(2+)</name>
        <dbReference type="ChEBI" id="CHEBI:29105"/>
    </ligand>
</feature>
<feature type="binding site" evidence="7">
    <location>
        <position position="66"/>
    </location>
    <ligand>
        <name>Zn(2+)</name>
        <dbReference type="ChEBI" id="CHEBI:29105"/>
    </ligand>
</feature>
<evidence type="ECO:0000256" key="4">
    <source>
        <dbReference type="ARBA" id="ARBA00022692"/>
    </source>
</evidence>
<feature type="transmembrane region" description="Helical" evidence="8">
    <location>
        <begin position="45"/>
        <end position="67"/>
    </location>
</feature>
<gene>
    <name evidence="9" type="ORF">SAMN04488509_101470</name>
</gene>
<dbReference type="InterPro" id="IPR005744">
    <property type="entry name" value="Hy-lIII"/>
</dbReference>
<dbReference type="NCBIfam" id="TIGR01065">
    <property type="entry name" value="hlyIII"/>
    <property type="match status" value="1"/>
</dbReference>
<dbReference type="GO" id="GO:0046872">
    <property type="term" value="F:metal ion binding"/>
    <property type="evidence" value="ECO:0007669"/>
    <property type="project" value="UniProtKB-KW"/>
</dbReference>
<feature type="transmembrane region" description="Helical" evidence="8">
    <location>
        <begin position="160"/>
        <end position="179"/>
    </location>
</feature>
<keyword evidence="5 8" id="KW-1133">Transmembrane helix</keyword>
<proteinExistence type="inferred from homology"/>
<feature type="transmembrane region" description="Helical" evidence="8">
    <location>
        <begin position="134"/>
        <end position="154"/>
    </location>
</feature>
<dbReference type="Proteomes" id="UP000199603">
    <property type="component" value="Unassembled WGS sequence"/>
</dbReference>
<dbReference type="Pfam" id="PF03006">
    <property type="entry name" value="HlyIII"/>
    <property type="match status" value="1"/>
</dbReference>
<sequence>MHLATPLHREELLNALTHGVGVFASAAAGAVLITLAALWGDAWQLGTAIVFVVTLSLLYIASTLYHAARHERLKQRLKVLDHCAIFLLIAGTYTPFTLLGLRDSWGWTLFGVIWVLAVLGVVFKLFFTGRFPRLSTMMYIAMGWLIVIAFGPMVEELSTATIAWLLAGGAAYTLGTLFYHRDSLPYAHAIWHLFVLAGSSFHFVAVSTQVLASNY</sequence>
<name>A0A1G6SH39_9GAMM</name>
<evidence type="ECO:0000256" key="8">
    <source>
        <dbReference type="SAM" id="Phobius"/>
    </source>
</evidence>
<reference evidence="9 10" key="1">
    <citation type="submission" date="2016-10" db="EMBL/GenBank/DDBJ databases">
        <authorList>
            <person name="de Groot N.N."/>
        </authorList>
    </citation>
    <scope>NUCLEOTIDE SEQUENCE [LARGE SCALE GENOMIC DNA]</scope>
    <source>
        <strain evidence="9 10">DSM 16957</strain>
    </source>
</reference>
<dbReference type="STRING" id="265719.SAMN04488509_101470"/>
<dbReference type="GO" id="GO:0005886">
    <property type="term" value="C:plasma membrane"/>
    <property type="evidence" value="ECO:0007669"/>
    <property type="project" value="UniProtKB-SubCell"/>
</dbReference>
<evidence type="ECO:0000256" key="2">
    <source>
        <dbReference type="ARBA" id="ARBA00008488"/>
    </source>
</evidence>
<feature type="transmembrane region" description="Helical" evidence="8">
    <location>
        <begin position="191"/>
        <end position="212"/>
    </location>
</feature>
<feature type="transmembrane region" description="Helical" evidence="8">
    <location>
        <begin position="12"/>
        <end position="39"/>
    </location>
</feature>
<evidence type="ECO:0000256" key="7">
    <source>
        <dbReference type="PIRSR" id="PIRSR604254-1"/>
    </source>
</evidence>
<keyword evidence="3" id="KW-1003">Cell membrane</keyword>
<evidence type="ECO:0000313" key="10">
    <source>
        <dbReference type="Proteomes" id="UP000199603"/>
    </source>
</evidence>
<keyword evidence="6 8" id="KW-0472">Membrane</keyword>
<dbReference type="AlphaFoldDB" id="A0A1G6SH39"/>
<keyword evidence="7" id="KW-0862">Zinc</keyword>
<evidence type="ECO:0000256" key="5">
    <source>
        <dbReference type="ARBA" id="ARBA00022989"/>
    </source>
</evidence>
<dbReference type="InterPro" id="IPR004254">
    <property type="entry name" value="AdipoR/HlyIII-related"/>
</dbReference>
<evidence type="ECO:0000313" key="9">
    <source>
        <dbReference type="EMBL" id="SDD15445.1"/>
    </source>
</evidence>
<dbReference type="EMBL" id="FNAG01000001">
    <property type="protein sequence ID" value="SDD15445.1"/>
    <property type="molecule type" value="Genomic_DNA"/>
</dbReference>
<evidence type="ECO:0000256" key="1">
    <source>
        <dbReference type="ARBA" id="ARBA00004651"/>
    </source>
</evidence>
<keyword evidence="4 8" id="KW-0812">Transmembrane</keyword>
<organism evidence="9 10">
    <name type="scientific">Aquimonas voraii</name>
    <dbReference type="NCBI Taxonomy" id="265719"/>
    <lineage>
        <taxon>Bacteria</taxon>
        <taxon>Pseudomonadati</taxon>
        <taxon>Pseudomonadota</taxon>
        <taxon>Gammaproteobacteria</taxon>
        <taxon>Lysobacterales</taxon>
        <taxon>Lysobacteraceae</taxon>
        <taxon>Aquimonas</taxon>
    </lineage>
</organism>
<evidence type="ECO:0000256" key="3">
    <source>
        <dbReference type="ARBA" id="ARBA00022475"/>
    </source>
</evidence>
<comment type="subcellular location">
    <subcellularLocation>
        <location evidence="1">Cell membrane</location>
        <topology evidence="1">Multi-pass membrane protein</topology>
    </subcellularLocation>
</comment>
<protein>
    <submittedName>
        <fullName evidence="9">Hemolysin III</fullName>
    </submittedName>
</protein>
<accession>A0A1G6SH39</accession>
<feature type="transmembrane region" description="Helical" evidence="8">
    <location>
        <begin position="79"/>
        <end position="99"/>
    </location>
</feature>
<dbReference type="PANTHER" id="PTHR20855:SF3">
    <property type="entry name" value="LD03007P"/>
    <property type="match status" value="1"/>
</dbReference>
<dbReference type="GO" id="GO:0140911">
    <property type="term" value="F:pore-forming activity"/>
    <property type="evidence" value="ECO:0007669"/>
    <property type="project" value="InterPro"/>
</dbReference>
<keyword evidence="10" id="KW-1185">Reference proteome</keyword>
<comment type="similarity">
    <text evidence="2">Belongs to the UPF0073 (Hly-III) family.</text>
</comment>
<feature type="transmembrane region" description="Helical" evidence="8">
    <location>
        <begin position="105"/>
        <end position="127"/>
    </location>
</feature>
<dbReference type="PANTHER" id="PTHR20855">
    <property type="entry name" value="ADIPOR/PROGESTIN RECEPTOR-RELATED"/>
    <property type="match status" value="1"/>
</dbReference>
<dbReference type="OrthoDB" id="9813689at2"/>
<keyword evidence="7" id="KW-0479">Metal-binding</keyword>